<feature type="binding site" evidence="6">
    <location>
        <position position="8"/>
    </location>
    <ligand>
        <name>Zn(2+)</name>
        <dbReference type="ChEBI" id="CHEBI:29105"/>
    </ligand>
</feature>
<evidence type="ECO:0000259" key="8">
    <source>
        <dbReference type="PROSITE" id="PS51915"/>
    </source>
</evidence>
<dbReference type="PROSITE" id="PS51915">
    <property type="entry name" value="ZAD"/>
    <property type="match status" value="1"/>
</dbReference>
<dbReference type="SUPFAM" id="SSF57716">
    <property type="entry name" value="Glucocorticoid receptor-like (DNA-binding domain)"/>
    <property type="match status" value="1"/>
</dbReference>
<reference evidence="9" key="1">
    <citation type="submission" date="2021-05" db="EMBL/GenBank/DDBJ databases">
        <authorList>
            <person name="Alioto T."/>
            <person name="Alioto T."/>
            <person name="Gomez Garrido J."/>
        </authorList>
    </citation>
    <scope>NUCLEOTIDE SEQUENCE</scope>
</reference>
<dbReference type="PANTHER" id="PTHR46481:SF10">
    <property type="entry name" value="ZINC FINGER BED DOMAIN-CONTAINING PROTEIN 39"/>
    <property type="match status" value="1"/>
</dbReference>
<feature type="binding site" evidence="6">
    <location>
        <position position="61"/>
    </location>
    <ligand>
        <name>Zn(2+)</name>
        <dbReference type="ChEBI" id="CHEBI:29105"/>
    </ligand>
</feature>
<organism evidence="9">
    <name type="scientific">Culex pipiens</name>
    <name type="common">House mosquito</name>
    <dbReference type="NCBI Taxonomy" id="7175"/>
    <lineage>
        <taxon>Eukaryota</taxon>
        <taxon>Metazoa</taxon>
        <taxon>Ecdysozoa</taxon>
        <taxon>Arthropoda</taxon>
        <taxon>Hexapoda</taxon>
        <taxon>Insecta</taxon>
        <taxon>Pterygota</taxon>
        <taxon>Neoptera</taxon>
        <taxon>Endopterygota</taxon>
        <taxon>Diptera</taxon>
        <taxon>Nematocera</taxon>
        <taxon>Culicoidea</taxon>
        <taxon>Culicidae</taxon>
        <taxon>Culicinae</taxon>
        <taxon>Culicini</taxon>
        <taxon>Culex</taxon>
        <taxon>Culex</taxon>
    </lineage>
</organism>
<proteinExistence type="predicted"/>
<keyword evidence="4 6" id="KW-0862">Zinc</keyword>
<evidence type="ECO:0000256" key="3">
    <source>
        <dbReference type="ARBA" id="ARBA00022771"/>
    </source>
</evidence>
<dbReference type="Pfam" id="PF07776">
    <property type="entry name" value="zf-AD"/>
    <property type="match status" value="1"/>
</dbReference>
<feature type="binding site" evidence="6">
    <location>
        <position position="11"/>
    </location>
    <ligand>
        <name>Zn(2+)</name>
        <dbReference type="ChEBI" id="CHEBI:29105"/>
    </ligand>
</feature>
<feature type="region of interest" description="Disordered" evidence="7">
    <location>
        <begin position="107"/>
        <end position="157"/>
    </location>
</feature>
<feature type="compositionally biased region" description="Low complexity" evidence="7">
    <location>
        <begin position="141"/>
        <end position="150"/>
    </location>
</feature>
<dbReference type="InterPro" id="IPR012934">
    <property type="entry name" value="Znf_AD"/>
</dbReference>
<evidence type="ECO:0000256" key="2">
    <source>
        <dbReference type="ARBA" id="ARBA00022723"/>
    </source>
</evidence>
<evidence type="ECO:0000313" key="9">
    <source>
        <dbReference type="EMBL" id="CAG6559452.1"/>
    </source>
</evidence>
<dbReference type="InterPro" id="IPR012337">
    <property type="entry name" value="RNaseH-like_sf"/>
</dbReference>
<dbReference type="EMBL" id="HBUE01261769">
    <property type="protein sequence ID" value="CAG6559452.1"/>
    <property type="molecule type" value="Transcribed_RNA"/>
</dbReference>
<keyword evidence="5" id="KW-0539">Nucleus</keyword>
<keyword evidence="3 6" id="KW-0863">Zinc-finger</keyword>
<dbReference type="GO" id="GO:0005634">
    <property type="term" value="C:nucleus"/>
    <property type="evidence" value="ECO:0007669"/>
    <property type="project" value="UniProtKB-SubCell"/>
</dbReference>
<dbReference type="GO" id="GO:0008270">
    <property type="term" value="F:zinc ion binding"/>
    <property type="evidence" value="ECO:0007669"/>
    <property type="project" value="UniProtKB-UniRule"/>
</dbReference>
<name>A0A8D8IXB2_CULPI</name>
<dbReference type="EMBL" id="HBUE01156658">
    <property type="protein sequence ID" value="CAG6508101.1"/>
    <property type="molecule type" value="Transcribed_RNA"/>
</dbReference>
<evidence type="ECO:0000256" key="1">
    <source>
        <dbReference type="ARBA" id="ARBA00004123"/>
    </source>
</evidence>
<feature type="domain" description="ZAD" evidence="8">
    <location>
        <begin position="6"/>
        <end position="88"/>
    </location>
</feature>
<dbReference type="PANTHER" id="PTHR46481">
    <property type="entry name" value="ZINC FINGER BED DOMAIN-CONTAINING PROTEIN 4"/>
    <property type="match status" value="1"/>
</dbReference>
<evidence type="ECO:0000256" key="4">
    <source>
        <dbReference type="ARBA" id="ARBA00022833"/>
    </source>
</evidence>
<dbReference type="AlphaFoldDB" id="A0A8D8IXB2"/>
<protein>
    <submittedName>
        <fullName evidence="9">(northern house mosquito) hypothetical protein</fullName>
    </submittedName>
</protein>
<feature type="compositionally biased region" description="Polar residues" evidence="7">
    <location>
        <begin position="118"/>
        <end position="132"/>
    </location>
</feature>
<evidence type="ECO:0000256" key="6">
    <source>
        <dbReference type="PROSITE-ProRule" id="PRU01263"/>
    </source>
</evidence>
<keyword evidence="2 6" id="KW-0479">Metal-binding</keyword>
<evidence type="ECO:0000256" key="5">
    <source>
        <dbReference type="ARBA" id="ARBA00023242"/>
    </source>
</evidence>
<comment type="subcellular location">
    <subcellularLocation>
        <location evidence="1">Nucleus</location>
    </subcellularLocation>
</comment>
<feature type="binding site" evidence="6">
    <location>
        <position position="64"/>
    </location>
    <ligand>
        <name>Zn(2+)</name>
        <dbReference type="ChEBI" id="CHEBI:29105"/>
    </ligand>
</feature>
<evidence type="ECO:0000256" key="7">
    <source>
        <dbReference type="SAM" id="MobiDB-lite"/>
    </source>
</evidence>
<dbReference type="Gene3D" id="3.40.1800.20">
    <property type="match status" value="1"/>
</dbReference>
<dbReference type="InterPro" id="IPR052035">
    <property type="entry name" value="ZnF_BED_domain_contain"/>
</dbReference>
<dbReference type="SUPFAM" id="SSF53098">
    <property type="entry name" value="Ribonuclease H-like"/>
    <property type="match status" value="1"/>
</dbReference>
<sequence length="805" mass="92350">MSDKPVVCRTCRKESATERAGGVCHLPVEAEDQHGKSVAEKIYEVTDVMVRLDHSLSQVICMPCVELLEIAYNFRQQVIESNNILNHCKLGMLAIKEEPIDPCEVKIEGDSENETGGVPQSSSKRPLRSTSPKLPVKMARKSTTSTNSSTDKSKNKSRKLFARMALENVKEVNGRIHCRIDEFNPCAYAPKTFDSCNFIRHFRKQHREIAKLKGFFRDAERGEEQKPRSSSEKKQTQVKLKVALSVQKVIEGCLRLVAEHNFPLNGFDWAGFRLLLEGLALNVNEAQVRKYLSRAAGLIVERIVKEMAGRMISIKIDSGCLNERHILTVTALFELNNVVMCRVLGIVEVAPDDSPEQIKNQVLDVVRRYNVSVDQIYAIAWDEGAMIITSNRKLYRLASYSIQTDEVWNEYDEYDDEASVVLTRREELLESLATELKSDKFVTVRGAIHNLEQALADIVDQADPNVTAIEEFVISLRKDECRTFIESQQASLPPLWSSEQWISKYKTIHSIVKQEWFFSTLKKDFPELGKTFFQFFKTSDQIEQFTDLKSSVWQFMRDHEAAFLPLYKMIKQMQQRHQPFSEFYMQWLIAIKDLRRLTANRFSKSVTDSLTTFLNSFKQNMVFNAALYLDPRFNYFKSAVFTPELKEEVQNYIIGVWNRINALTTGIVPEKPKSGTDEDDDMDRFLTEMFGGQVDNTKQVRIDANCPLMQQLKGLEIEPRQPHNYDVWQHWVDRKETHAELAKVALVVLSAPTNVISLPATFGAFFAPDQNTSRYSSKILEDILTVKLNQPTFKKIIPIMIEVKK</sequence>
<dbReference type="SMART" id="SM00868">
    <property type="entry name" value="zf-AD"/>
    <property type="match status" value="1"/>
</dbReference>
<accession>A0A8D8IXB2</accession>